<feature type="compositionally biased region" description="Basic and acidic residues" evidence="1">
    <location>
        <begin position="392"/>
        <end position="406"/>
    </location>
</feature>
<feature type="compositionally biased region" description="Low complexity" evidence="1">
    <location>
        <begin position="209"/>
        <end position="228"/>
    </location>
</feature>
<evidence type="ECO:0000256" key="1">
    <source>
        <dbReference type="SAM" id="MobiDB-lite"/>
    </source>
</evidence>
<dbReference type="InterPro" id="IPR001387">
    <property type="entry name" value="Cro/C1-type_HTH"/>
</dbReference>
<comment type="caution">
    <text evidence="3">The sequence shown here is derived from an EMBL/GenBank/DDBJ whole genome shotgun (WGS) entry which is preliminary data.</text>
</comment>
<dbReference type="SUPFAM" id="SSF47413">
    <property type="entry name" value="lambda repressor-like DNA-binding domains"/>
    <property type="match status" value="1"/>
</dbReference>
<proteinExistence type="predicted"/>
<dbReference type="CDD" id="cd00093">
    <property type="entry name" value="HTH_XRE"/>
    <property type="match status" value="1"/>
</dbReference>
<evidence type="ECO:0000313" key="3">
    <source>
        <dbReference type="EMBL" id="MDZ5456719.1"/>
    </source>
</evidence>
<feature type="domain" description="HTH cro/C1-type" evidence="2">
    <location>
        <begin position="255"/>
        <end position="297"/>
    </location>
</feature>
<dbReference type="InterPro" id="IPR010982">
    <property type="entry name" value="Lambda_DNA-bd_dom_sf"/>
</dbReference>
<protein>
    <recommendedName>
        <fullName evidence="2">HTH cro/C1-type domain-containing protein</fullName>
    </recommendedName>
</protein>
<reference evidence="3 4" key="1">
    <citation type="submission" date="2023-11" db="EMBL/GenBank/DDBJ databases">
        <title>Draft genome of Azohydromonas lata strain H1 (DSM1123), a polyhydroxyalkanoate producer.</title>
        <authorList>
            <person name="Traversa D."/>
            <person name="D'Addabbo P."/>
            <person name="Pazzani C."/>
            <person name="Manzari C."/>
            <person name="Chiara M."/>
            <person name="Scrascia M."/>
        </authorList>
    </citation>
    <scope>NUCLEOTIDE SEQUENCE [LARGE SCALE GENOMIC DNA]</scope>
    <source>
        <strain evidence="3 4">H1</strain>
    </source>
</reference>
<sequence length="529" mass="55285">MRDDVVLHIGSNGRSDGPRQNSFKPQSPQQGVNGALRAANLRLLLDKAPVREALALVAEVPLERLEAMSRGALCADETAFHVERALNLPGKWLDGLNKEVPEGTLELLRHPEKAGLHEDDVDGDAASMPAVAASDPLRSAGVISAVLQPTSRMAGNPVQDASAQLGQAVPIGSSDSAEAAQATLSLVADKAPTNVPVEDMKATRTRSMQAAKAASTTTPSVTVAQSTPKADHATPSPELRQRNLSLLLQGKGAKSALARVIGISQPYMSTIANGGKVLDQDFCRNIAQALDMPGDWFEAPRTVADVPAVTLQRLTPLPRGKGAGAETTPTPDTAPAQITAVGTGKEAMPVADPVSAQLNETARAATGTTEEEAVTVSVPREETVLRKTRPRRQAERQGDHEQRSEASDLPGNTARTAVATPVQADLLSQVEPAVQPPKQGTLPVVHADAMAAHTTALAHVPVNAALSVSAPQPLQTARDLAPVSAPPLILEGGLAPITEALIKILALKDRQGALSEDKAFELLGTVRLL</sequence>
<evidence type="ECO:0000259" key="2">
    <source>
        <dbReference type="PROSITE" id="PS50943"/>
    </source>
</evidence>
<dbReference type="Proteomes" id="UP001293718">
    <property type="component" value="Unassembled WGS sequence"/>
</dbReference>
<feature type="region of interest" description="Disordered" evidence="1">
    <location>
        <begin position="203"/>
        <end position="238"/>
    </location>
</feature>
<feature type="region of interest" description="Disordered" evidence="1">
    <location>
        <begin position="1"/>
        <end position="31"/>
    </location>
</feature>
<dbReference type="RefSeq" id="WP_322465172.1">
    <property type="nucleotide sequence ID" value="NZ_JAXOJX010000011.1"/>
</dbReference>
<dbReference type="PROSITE" id="PS50943">
    <property type="entry name" value="HTH_CROC1"/>
    <property type="match status" value="1"/>
</dbReference>
<dbReference type="EMBL" id="JAXOJX010000011">
    <property type="protein sequence ID" value="MDZ5456719.1"/>
    <property type="molecule type" value="Genomic_DNA"/>
</dbReference>
<evidence type="ECO:0000313" key="4">
    <source>
        <dbReference type="Proteomes" id="UP001293718"/>
    </source>
</evidence>
<feature type="region of interest" description="Disordered" evidence="1">
    <location>
        <begin position="362"/>
        <end position="413"/>
    </location>
</feature>
<keyword evidence="4" id="KW-1185">Reference proteome</keyword>
<name>A0ABU5IC71_9BURK</name>
<gene>
    <name evidence="3" type="ORF">SM757_09030</name>
</gene>
<organism evidence="3 4">
    <name type="scientific">Azohydromonas lata</name>
    <dbReference type="NCBI Taxonomy" id="45677"/>
    <lineage>
        <taxon>Bacteria</taxon>
        <taxon>Pseudomonadati</taxon>
        <taxon>Pseudomonadota</taxon>
        <taxon>Betaproteobacteria</taxon>
        <taxon>Burkholderiales</taxon>
        <taxon>Sphaerotilaceae</taxon>
        <taxon>Azohydromonas</taxon>
    </lineage>
</organism>
<accession>A0ABU5IC71</accession>
<feature type="compositionally biased region" description="Polar residues" evidence="1">
    <location>
        <begin position="12"/>
        <end position="31"/>
    </location>
</feature>